<comment type="caution">
    <text evidence="6">The sequence shown here is derived from an EMBL/GenBank/DDBJ whole genome shotgun (WGS) entry which is preliminary data.</text>
</comment>
<keyword evidence="1" id="KW-0805">Transcription regulation</keyword>
<dbReference type="OrthoDB" id="3194402at2"/>
<dbReference type="PANTHER" id="PTHR44846">
    <property type="entry name" value="MANNOSYL-D-GLYCERATE TRANSPORT/METABOLISM SYSTEM REPRESSOR MNGR-RELATED"/>
    <property type="match status" value="1"/>
</dbReference>
<dbReference type="PROSITE" id="PS50949">
    <property type="entry name" value="HTH_GNTR"/>
    <property type="match status" value="1"/>
</dbReference>
<proteinExistence type="predicted"/>
<reference evidence="6 7" key="1">
    <citation type="submission" date="2020-08" db="EMBL/GenBank/DDBJ databases">
        <title>Sequencing the genomes of 1000 actinobacteria strains.</title>
        <authorList>
            <person name="Klenk H.-P."/>
        </authorList>
    </citation>
    <scope>NUCLEOTIDE SEQUENCE [LARGE SCALE GENOMIC DNA]</scope>
    <source>
        <strain evidence="6 7">DSM 21065</strain>
    </source>
</reference>
<evidence type="ECO:0000256" key="4">
    <source>
        <dbReference type="SAM" id="MobiDB-lite"/>
    </source>
</evidence>
<dbReference type="SUPFAM" id="SSF64288">
    <property type="entry name" value="Chorismate lyase-like"/>
    <property type="match status" value="1"/>
</dbReference>
<evidence type="ECO:0000259" key="5">
    <source>
        <dbReference type="PROSITE" id="PS50949"/>
    </source>
</evidence>
<name>A0A7W9E3K1_9MICO</name>
<evidence type="ECO:0000313" key="6">
    <source>
        <dbReference type="EMBL" id="MBB5641692.1"/>
    </source>
</evidence>
<dbReference type="Gene3D" id="3.40.1410.10">
    <property type="entry name" value="Chorismate lyase-like"/>
    <property type="match status" value="1"/>
</dbReference>
<dbReference type="InterPro" id="IPR036388">
    <property type="entry name" value="WH-like_DNA-bd_sf"/>
</dbReference>
<sequence>MMIGPADAEAAPGRPLGSGRTPAYDGTMWLDEVPAGSVDSANGTPLHSQVGAVVRSHILSGALPPGSQLPTEAELQERFSVSRSVVRQALAALSAQGLVQRGRGRGSVVSPRGEHHRLVQRMSGLSAQISAEGADVFTAVLALGPEENAAASAALGGAEVVGIRRLRSAGSGPLAVIHTWVPRALGANLTRAELTDASLHAVLRSRLGVSIVSGRRQVRAVAATKALAELLQISVGEPLLLLEGTSLDENGVPIEMFSTWHRADRVVFDLDVVGTDEPGAGQRAGRSGEPAPVPAPEPAPAAGEKPGRAELAAQAADLARQLHDLAAEIARNA</sequence>
<dbReference type="InterPro" id="IPR036390">
    <property type="entry name" value="WH_DNA-bd_sf"/>
</dbReference>
<dbReference type="EMBL" id="JACHBQ010000001">
    <property type="protein sequence ID" value="MBB5641692.1"/>
    <property type="molecule type" value="Genomic_DNA"/>
</dbReference>
<dbReference type="Pfam" id="PF07702">
    <property type="entry name" value="UTRA"/>
    <property type="match status" value="1"/>
</dbReference>
<dbReference type="InterPro" id="IPR000524">
    <property type="entry name" value="Tscrpt_reg_HTH_GntR"/>
</dbReference>
<dbReference type="InterPro" id="IPR050679">
    <property type="entry name" value="Bact_HTH_transcr_reg"/>
</dbReference>
<dbReference type="AlphaFoldDB" id="A0A7W9E3K1"/>
<protein>
    <submittedName>
        <fullName evidence="6">GntR family transcriptional regulator</fullName>
    </submittedName>
</protein>
<dbReference type="PRINTS" id="PR00035">
    <property type="entry name" value="HTHGNTR"/>
</dbReference>
<gene>
    <name evidence="6" type="ORF">BJ997_002240</name>
</gene>
<dbReference type="GO" id="GO:0003700">
    <property type="term" value="F:DNA-binding transcription factor activity"/>
    <property type="evidence" value="ECO:0007669"/>
    <property type="project" value="InterPro"/>
</dbReference>
<accession>A0A7W9E3K1</accession>
<dbReference type="GO" id="GO:0003677">
    <property type="term" value="F:DNA binding"/>
    <property type="evidence" value="ECO:0007669"/>
    <property type="project" value="UniProtKB-KW"/>
</dbReference>
<feature type="region of interest" description="Disordered" evidence="4">
    <location>
        <begin position="1"/>
        <end position="23"/>
    </location>
</feature>
<evidence type="ECO:0000256" key="3">
    <source>
        <dbReference type="ARBA" id="ARBA00023163"/>
    </source>
</evidence>
<dbReference type="Proteomes" id="UP000561726">
    <property type="component" value="Unassembled WGS sequence"/>
</dbReference>
<dbReference type="Pfam" id="PF00392">
    <property type="entry name" value="GntR"/>
    <property type="match status" value="1"/>
</dbReference>
<keyword evidence="2" id="KW-0238">DNA-binding</keyword>
<dbReference type="PANTHER" id="PTHR44846:SF1">
    <property type="entry name" value="MANNOSYL-D-GLYCERATE TRANSPORT_METABOLISM SYSTEM REPRESSOR MNGR-RELATED"/>
    <property type="match status" value="1"/>
</dbReference>
<dbReference type="InterPro" id="IPR028978">
    <property type="entry name" value="Chorismate_lyase_/UTRA_dom_sf"/>
</dbReference>
<dbReference type="SUPFAM" id="SSF46785">
    <property type="entry name" value="Winged helix' DNA-binding domain"/>
    <property type="match status" value="1"/>
</dbReference>
<evidence type="ECO:0000256" key="2">
    <source>
        <dbReference type="ARBA" id="ARBA00023125"/>
    </source>
</evidence>
<dbReference type="Gene3D" id="1.10.10.10">
    <property type="entry name" value="Winged helix-like DNA-binding domain superfamily/Winged helix DNA-binding domain"/>
    <property type="match status" value="1"/>
</dbReference>
<dbReference type="InterPro" id="IPR011663">
    <property type="entry name" value="UTRA"/>
</dbReference>
<evidence type="ECO:0000256" key="1">
    <source>
        <dbReference type="ARBA" id="ARBA00023015"/>
    </source>
</evidence>
<dbReference type="CDD" id="cd07377">
    <property type="entry name" value="WHTH_GntR"/>
    <property type="match status" value="1"/>
</dbReference>
<dbReference type="GO" id="GO:0045892">
    <property type="term" value="P:negative regulation of DNA-templated transcription"/>
    <property type="evidence" value="ECO:0007669"/>
    <property type="project" value="TreeGrafter"/>
</dbReference>
<feature type="domain" description="HTH gntR-type" evidence="5">
    <location>
        <begin position="44"/>
        <end position="112"/>
    </location>
</feature>
<keyword evidence="3" id="KW-0804">Transcription</keyword>
<dbReference type="SMART" id="SM00866">
    <property type="entry name" value="UTRA"/>
    <property type="match status" value="1"/>
</dbReference>
<dbReference type="SMART" id="SM00345">
    <property type="entry name" value="HTH_GNTR"/>
    <property type="match status" value="1"/>
</dbReference>
<feature type="region of interest" description="Disordered" evidence="4">
    <location>
        <begin position="277"/>
        <end position="310"/>
    </location>
</feature>
<evidence type="ECO:0000313" key="7">
    <source>
        <dbReference type="Proteomes" id="UP000561726"/>
    </source>
</evidence>
<feature type="compositionally biased region" description="Low complexity" evidence="4">
    <location>
        <begin position="300"/>
        <end position="310"/>
    </location>
</feature>
<organism evidence="6 7">
    <name type="scientific">Cryobacterium roopkundense</name>
    <dbReference type="NCBI Taxonomy" id="1001240"/>
    <lineage>
        <taxon>Bacteria</taxon>
        <taxon>Bacillati</taxon>
        <taxon>Actinomycetota</taxon>
        <taxon>Actinomycetes</taxon>
        <taxon>Micrococcales</taxon>
        <taxon>Microbacteriaceae</taxon>
        <taxon>Cryobacterium</taxon>
    </lineage>
</organism>